<comment type="caution">
    <text evidence="7">The sequence shown here is derived from an EMBL/GenBank/DDBJ whole genome shotgun (WGS) entry which is preliminary data.</text>
</comment>
<accession>A0ABQ9YA41</accession>
<keyword evidence="6" id="KW-1133">Transmembrane helix</keyword>
<comment type="catalytic activity">
    <reaction evidence="1">
        <text>a phosphate monoester + H2O = an alcohol + phosphate</text>
        <dbReference type="Rhea" id="RHEA:15017"/>
        <dbReference type="ChEBI" id="CHEBI:15377"/>
        <dbReference type="ChEBI" id="CHEBI:30879"/>
        <dbReference type="ChEBI" id="CHEBI:43474"/>
        <dbReference type="ChEBI" id="CHEBI:67140"/>
        <dbReference type="EC" id="3.1.3.2"/>
    </reaction>
</comment>
<keyword evidence="3" id="KW-0378">Hydrolase</keyword>
<keyword evidence="6" id="KW-0812">Transmembrane</keyword>
<evidence type="ECO:0000256" key="3">
    <source>
        <dbReference type="ARBA" id="ARBA00022801"/>
    </source>
</evidence>
<keyword evidence="2" id="KW-0732">Signal</keyword>
<evidence type="ECO:0000256" key="5">
    <source>
        <dbReference type="ARBA" id="ARBA00023180"/>
    </source>
</evidence>
<dbReference type="EMBL" id="JARBJD010000022">
    <property type="protein sequence ID" value="KAK2960563.1"/>
    <property type="molecule type" value="Genomic_DNA"/>
</dbReference>
<evidence type="ECO:0000313" key="8">
    <source>
        <dbReference type="Proteomes" id="UP001281761"/>
    </source>
</evidence>
<feature type="transmembrane region" description="Helical" evidence="6">
    <location>
        <begin position="295"/>
        <end position="320"/>
    </location>
</feature>
<gene>
    <name evidence="7" type="ORF">BLNAU_4461</name>
</gene>
<proteinExistence type="predicted"/>
<dbReference type="Proteomes" id="UP001281761">
    <property type="component" value="Unassembled WGS sequence"/>
</dbReference>
<dbReference type="PANTHER" id="PTHR11567">
    <property type="entry name" value="ACID PHOSPHATASE-RELATED"/>
    <property type="match status" value="1"/>
</dbReference>
<dbReference type="PANTHER" id="PTHR11567:SF211">
    <property type="entry name" value="PROSTATIC ACID PHOSPHATASE"/>
    <property type="match status" value="1"/>
</dbReference>
<keyword evidence="8" id="KW-1185">Reference proteome</keyword>
<keyword evidence="4" id="KW-1015">Disulfide bond</keyword>
<keyword evidence="5" id="KW-0325">Glycoprotein</keyword>
<keyword evidence="6" id="KW-0472">Membrane</keyword>
<evidence type="ECO:0000313" key="7">
    <source>
        <dbReference type="EMBL" id="KAK2960563.1"/>
    </source>
</evidence>
<organism evidence="7 8">
    <name type="scientific">Blattamonas nauphoetae</name>
    <dbReference type="NCBI Taxonomy" id="2049346"/>
    <lineage>
        <taxon>Eukaryota</taxon>
        <taxon>Metamonada</taxon>
        <taxon>Preaxostyla</taxon>
        <taxon>Oxymonadida</taxon>
        <taxon>Blattamonas</taxon>
    </lineage>
</organism>
<dbReference type="InterPro" id="IPR050645">
    <property type="entry name" value="Histidine_acid_phosphatase"/>
</dbReference>
<dbReference type="InterPro" id="IPR029033">
    <property type="entry name" value="His_PPase_superfam"/>
</dbReference>
<sequence>MSAHADAQGLFYTDTQASKPIRGTPIFSFSTNEDFLQGRKTCKSEIKKEMEKVLSSSEWKQKATESSTLLADLTKAGGFDYPLTLENISSIGDPIFCANHAKRTECLLNTDLDAKAIELHKWTNQQEYKPGLDRVAKLRISSFMNEILNVTANTLKKKKTFYRFYSAHDGNLLSLLQLFRLESPGLVPFASAFVFELHKTNAAATRPFAEADVGFKLKYFPYDQLNFDDELARGSFYDRSDEVSMAWNTENGDITKSVCKTDYCTMAQLRAMVYTNDEWKKECGLIKPPKSLIPVWLVILTIVLSVLLIAVTALLVIALIKIARRPKSSQYDSLINS</sequence>
<reference evidence="7 8" key="1">
    <citation type="journal article" date="2022" name="bioRxiv">
        <title>Genomics of Preaxostyla Flagellates Illuminates Evolutionary Transitions and the Path Towards Mitochondrial Loss.</title>
        <authorList>
            <person name="Novak L.V.F."/>
            <person name="Treitli S.C."/>
            <person name="Pyrih J."/>
            <person name="Halakuc P."/>
            <person name="Pipaliya S.V."/>
            <person name="Vacek V."/>
            <person name="Brzon O."/>
            <person name="Soukal P."/>
            <person name="Eme L."/>
            <person name="Dacks J.B."/>
            <person name="Karnkowska A."/>
            <person name="Elias M."/>
            <person name="Hampl V."/>
        </authorList>
    </citation>
    <scope>NUCLEOTIDE SEQUENCE [LARGE SCALE GENOMIC DNA]</scope>
    <source>
        <strain evidence="7">NAU3</strain>
        <tissue evidence="7">Gut</tissue>
    </source>
</reference>
<dbReference type="SUPFAM" id="SSF53254">
    <property type="entry name" value="Phosphoglycerate mutase-like"/>
    <property type="match status" value="1"/>
</dbReference>
<evidence type="ECO:0000256" key="6">
    <source>
        <dbReference type="SAM" id="Phobius"/>
    </source>
</evidence>
<evidence type="ECO:0000256" key="4">
    <source>
        <dbReference type="ARBA" id="ARBA00023157"/>
    </source>
</evidence>
<evidence type="ECO:0000256" key="1">
    <source>
        <dbReference type="ARBA" id="ARBA00000032"/>
    </source>
</evidence>
<evidence type="ECO:0000256" key="2">
    <source>
        <dbReference type="ARBA" id="ARBA00022729"/>
    </source>
</evidence>
<dbReference type="Gene3D" id="3.40.50.1240">
    <property type="entry name" value="Phosphoglycerate mutase-like"/>
    <property type="match status" value="1"/>
</dbReference>
<protein>
    <submittedName>
        <fullName evidence="7">Uncharacterized protein</fullName>
    </submittedName>
</protein>
<name>A0ABQ9YA41_9EUKA</name>